<evidence type="ECO:0000313" key="5">
    <source>
        <dbReference type="EMBL" id="KAI3427914.1"/>
    </source>
</evidence>
<keyword evidence="3" id="KW-0012">Acyltransferase</keyword>
<dbReference type="FunFam" id="3.60.20.40:FF:000001">
    <property type="entry name" value="Gamma-glutamyltranspeptidase 1"/>
    <property type="match status" value="1"/>
</dbReference>
<evidence type="ECO:0000256" key="1">
    <source>
        <dbReference type="PIRSR" id="PIRSR600101-1"/>
    </source>
</evidence>
<sequence length="677" mass="70907">MPANGNDVEGFGSVELAAVSSGDDWPRQGLLDPHPKSKWHQAWQRIKQPPAPLALAGLAASVLLVLVAAAAYHSGRHTAALGVTGCAGLTEPASLGDTVAPEGSISSSFEARHDWRGRPRSIEVQGGGVVSADHGRCSDIGADALRDGGNAVDAAVATSLCQGIFNAMASGAGGGHFMLIRLPNGTAECIDAREVAPAAANETMFVGHPDDSITGGLAIAVPLELQGLWLAHSRHGRLPWKRLFRPTIALAKNGFPAHPYLVATLSGANQTAALLRWPAIRDTFLIKEGNRWRSPRVNETCCKRPQLAALLTAVAEEGPQVLYKGRFAQPLADDIQAAGGIITAADLAAAAAEVRMPIRQRVWGVDWIAAPPPSSAITVLAALQILAGFEQPLAGGGSLGVHRTVEALKHAFALRMNLGDPGPDPRAPFVNLTDILAALHDPSLLDSLRSAIRDDGVLPLAQYGGRFNISAAGLHPEDHGTSHLNVVDRDSMAVSMTTTVNTGFGSKVLSASTGLLLNNQMDDFSTPGRPNVYGISPSQANFIRPGKKPFSSMSPLIAERGGELLLAVGASGGPRIISAVLQAAVRLLAYGEDLFSAVANPRLHHQLAPDSLFVEDWNTTAVGFHYNAAMSQLLEDRGHQVVSTLWGAITQAVYSDPDTGALHAVSDPRKDGAPAAA</sequence>
<dbReference type="InterPro" id="IPR043138">
    <property type="entry name" value="GGT_lsub"/>
</dbReference>
<feature type="binding site" evidence="2">
    <location>
        <position position="573"/>
    </location>
    <ligand>
        <name>L-glutamate</name>
        <dbReference type="ChEBI" id="CHEBI:29985"/>
    </ligand>
</feature>
<protein>
    <recommendedName>
        <fullName evidence="3">Glutathione hydrolase</fullName>
        <ecNumber evidence="3">2.3.2.2</ecNumber>
        <ecNumber evidence="3">3.4.19.13</ecNumber>
    </recommendedName>
    <alternativeName>
        <fullName evidence="3">Gamma-glutamyltransferase</fullName>
    </alternativeName>
    <alternativeName>
        <fullName evidence="3">Gamma-glutamyltranspeptidase</fullName>
    </alternativeName>
</protein>
<dbReference type="PRINTS" id="PR01210">
    <property type="entry name" value="GGTRANSPTASE"/>
</dbReference>
<proteinExistence type="predicted"/>
<feature type="binding site" evidence="2">
    <location>
        <position position="193"/>
    </location>
    <ligand>
        <name>L-glutamate</name>
        <dbReference type="ChEBI" id="CHEBI:29985"/>
    </ligand>
</feature>
<comment type="catalytic activity">
    <reaction evidence="3">
        <text>an N-terminal (5-L-glutamyl)-[peptide] + an alpha-amino acid = 5-L-glutamyl amino acid + an N-terminal L-alpha-aminoacyl-[peptide]</text>
        <dbReference type="Rhea" id="RHEA:23904"/>
        <dbReference type="Rhea" id="RHEA-COMP:9780"/>
        <dbReference type="Rhea" id="RHEA-COMP:9795"/>
        <dbReference type="ChEBI" id="CHEBI:77644"/>
        <dbReference type="ChEBI" id="CHEBI:78597"/>
        <dbReference type="ChEBI" id="CHEBI:78599"/>
        <dbReference type="ChEBI" id="CHEBI:78608"/>
        <dbReference type="EC" id="2.3.2.2"/>
    </reaction>
</comment>
<dbReference type="Gene3D" id="3.60.20.40">
    <property type="match status" value="1"/>
</dbReference>
<dbReference type="AlphaFoldDB" id="A0A9D4TJZ0"/>
<feature type="binding site" evidence="2">
    <location>
        <position position="523"/>
    </location>
    <ligand>
        <name>L-glutamate</name>
        <dbReference type="ChEBI" id="CHEBI:29985"/>
    </ligand>
</feature>
<evidence type="ECO:0000313" key="6">
    <source>
        <dbReference type="Proteomes" id="UP001055712"/>
    </source>
</evidence>
<name>A0A9D4TJZ0_CHLVU</name>
<accession>A0A9D4TJZ0</accession>
<dbReference type="Pfam" id="PF01019">
    <property type="entry name" value="G_glu_transpept"/>
    <property type="match status" value="1"/>
</dbReference>
<keyword evidence="6" id="KW-1185">Reference proteome</keyword>
<dbReference type="GO" id="GO:0006751">
    <property type="term" value="P:glutathione catabolic process"/>
    <property type="evidence" value="ECO:0007669"/>
    <property type="project" value="UniProtKB-UniRule"/>
</dbReference>
<feature type="binding site" evidence="2">
    <location>
        <begin position="499"/>
        <end position="501"/>
    </location>
    <ligand>
        <name>L-glutamate</name>
        <dbReference type="ChEBI" id="CHEBI:29985"/>
    </ligand>
</feature>
<dbReference type="EC" id="3.4.19.13" evidence="3"/>
<keyword evidence="4" id="KW-1133">Transmembrane helix</keyword>
<evidence type="ECO:0000256" key="2">
    <source>
        <dbReference type="PIRSR" id="PIRSR600101-2"/>
    </source>
</evidence>
<feature type="active site" description="Nucleophile" evidence="1">
    <location>
        <position position="481"/>
    </location>
</feature>
<dbReference type="PANTHER" id="PTHR11686:SF9">
    <property type="entry name" value="RE13973P"/>
    <property type="match status" value="1"/>
</dbReference>
<gene>
    <name evidence="5" type="ORF">D9Q98_006306</name>
</gene>
<dbReference type="InterPro" id="IPR043137">
    <property type="entry name" value="GGT_ssub_C"/>
</dbReference>
<dbReference type="GO" id="GO:0005886">
    <property type="term" value="C:plasma membrane"/>
    <property type="evidence" value="ECO:0007669"/>
    <property type="project" value="TreeGrafter"/>
</dbReference>
<comment type="pathway">
    <text evidence="3">Sulfur metabolism; glutathione metabolism.</text>
</comment>
<feature type="binding site" evidence="2">
    <location>
        <begin position="551"/>
        <end position="552"/>
    </location>
    <ligand>
        <name>L-glutamate</name>
        <dbReference type="ChEBI" id="CHEBI:29985"/>
    </ligand>
</feature>
<dbReference type="OrthoDB" id="2015213at2759"/>
<evidence type="ECO:0000256" key="3">
    <source>
        <dbReference type="RuleBase" id="RU368068"/>
    </source>
</evidence>
<dbReference type="Gene3D" id="1.10.246.130">
    <property type="match status" value="1"/>
</dbReference>
<comment type="catalytic activity">
    <reaction evidence="3">
        <text>an S-substituted glutathione + H2O = an S-substituted L-cysteinylglycine + L-glutamate</text>
        <dbReference type="Rhea" id="RHEA:59468"/>
        <dbReference type="ChEBI" id="CHEBI:15377"/>
        <dbReference type="ChEBI" id="CHEBI:29985"/>
        <dbReference type="ChEBI" id="CHEBI:90779"/>
        <dbReference type="ChEBI" id="CHEBI:143103"/>
        <dbReference type="EC" id="3.4.19.13"/>
    </reaction>
</comment>
<keyword evidence="4" id="KW-0472">Membrane</keyword>
<dbReference type="EC" id="2.3.2.2" evidence="3"/>
<dbReference type="GO" id="GO:0103068">
    <property type="term" value="F:leukotriene C4 gamma-glutamyl transferase activity"/>
    <property type="evidence" value="ECO:0007669"/>
    <property type="project" value="UniProtKB-EC"/>
</dbReference>
<reference evidence="5" key="1">
    <citation type="journal article" date="2019" name="Plant J.">
        <title>Chlorella vulgaris genome assembly and annotation reveals the molecular basis for metabolic acclimation to high light conditions.</title>
        <authorList>
            <person name="Cecchin M."/>
            <person name="Marcolungo L."/>
            <person name="Rossato M."/>
            <person name="Girolomoni L."/>
            <person name="Cosentino E."/>
            <person name="Cuine S."/>
            <person name="Li-Beisson Y."/>
            <person name="Delledonne M."/>
            <person name="Ballottari M."/>
        </authorList>
    </citation>
    <scope>NUCLEOTIDE SEQUENCE</scope>
    <source>
        <strain evidence="5">211/11P</strain>
    </source>
</reference>
<comment type="catalytic activity">
    <reaction evidence="3">
        <text>glutathione + H2O = L-cysteinylglycine + L-glutamate</text>
        <dbReference type="Rhea" id="RHEA:28807"/>
        <dbReference type="ChEBI" id="CHEBI:15377"/>
        <dbReference type="ChEBI" id="CHEBI:29985"/>
        <dbReference type="ChEBI" id="CHEBI:57925"/>
        <dbReference type="ChEBI" id="CHEBI:61694"/>
        <dbReference type="EC" id="3.4.19.13"/>
    </reaction>
</comment>
<dbReference type="InterPro" id="IPR000101">
    <property type="entry name" value="GGT_peptidase"/>
</dbReference>
<dbReference type="PANTHER" id="PTHR11686">
    <property type="entry name" value="GAMMA GLUTAMYL TRANSPEPTIDASE"/>
    <property type="match status" value="1"/>
</dbReference>
<keyword evidence="4" id="KW-0812">Transmembrane</keyword>
<reference evidence="5" key="2">
    <citation type="submission" date="2020-11" db="EMBL/GenBank/DDBJ databases">
        <authorList>
            <person name="Cecchin M."/>
            <person name="Marcolungo L."/>
            <person name="Rossato M."/>
            <person name="Girolomoni L."/>
            <person name="Cosentino E."/>
            <person name="Cuine S."/>
            <person name="Li-Beisson Y."/>
            <person name="Delledonne M."/>
            <person name="Ballottari M."/>
        </authorList>
    </citation>
    <scope>NUCLEOTIDE SEQUENCE</scope>
    <source>
        <strain evidence="5">211/11P</strain>
        <tissue evidence="5">Whole cell</tissue>
    </source>
</reference>
<dbReference type="SUPFAM" id="SSF56235">
    <property type="entry name" value="N-terminal nucleophile aminohydrolases (Ntn hydrolases)"/>
    <property type="match status" value="1"/>
</dbReference>
<evidence type="ECO:0000256" key="4">
    <source>
        <dbReference type="SAM" id="Phobius"/>
    </source>
</evidence>
<comment type="caution">
    <text evidence="5">The sequence shown here is derived from an EMBL/GenBank/DDBJ whole genome shotgun (WGS) entry which is preliminary data.</text>
</comment>
<keyword evidence="3" id="KW-0808">Transferase</keyword>
<feature type="transmembrane region" description="Helical" evidence="4">
    <location>
        <begin position="53"/>
        <end position="72"/>
    </location>
</feature>
<dbReference type="EMBL" id="SIDB01000009">
    <property type="protein sequence ID" value="KAI3427914.1"/>
    <property type="molecule type" value="Genomic_DNA"/>
</dbReference>
<keyword evidence="3" id="KW-0378">Hydrolase</keyword>
<dbReference type="GO" id="GO:0036374">
    <property type="term" value="F:glutathione hydrolase activity"/>
    <property type="evidence" value="ECO:0007669"/>
    <property type="project" value="UniProtKB-UniRule"/>
</dbReference>
<dbReference type="Proteomes" id="UP001055712">
    <property type="component" value="Unassembled WGS sequence"/>
</dbReference>
<dbReference type="InterPro" id="IPR029055">
    <property type="entry name" value="Ntn_hydrolases_N"/>
</dbReference>
<comment type="function">
    <text evidence="3">Cleaves the gamma-glutamyl peptide bond of glutathione and glutathione conjugates.</text>
</comment>
<organism evidence="5 6">
    <name type="scientific">Chlorella vulgaris</name>
    <name type="common">Green alga</name>
    <dbReference type="NCBI Taxonomy" id="3077"/>
    <lineage>
        <taxon>Eukaryota</taxon>
        <taxon>Viridiplantae</taxon>
        <taxon>Chlorophyta</taxon>
        <taxon>core chlorophytes</taxon>
        <taxon>Trebouxiophyceae</taxon>
        <taxon>Chlorellales</taxon>
        <taxon>Chlorellaceae</taxon>
        <taxon>Chlorella clade</taxon>
        <taxon>Chlorella</taxon>
    </lineage>
</organism>